<comment type="caution">
    <text evidence="1">The sequence shown here is derived from an EMBL/GenBank/DDBJ whole genome shotgun (WGS) entry which is preliminary data.</text>
</comment>
<dbReference type="EMBL" id="JAVLSF010000009">
    <property type="protein sequence ID" value="MDR9774616.1"/>
    <property type="molecule type" value="Genomic_DNA"/>
</dbReference>
<protein>
    <submittedName>
        <fullName evidence="1">Uncharacterized protein</fullName>
    </submittedName>
</protein>
<evidence type="ECO:0000313" key="2">
    <source>
        <dbReference type="Proteomes" id="UP001268610"/>
    </source>
</evidence>
<dbReference type="RefSeq" id="WP_165779368.1">
    <property type="nucleotide sequence ID" value="NZ_JAVLSF010000009.1"/>
</dbReference>
<name>A0AAJ2LN42_9HYPH</name>
<gene>
    <name evidence="1" type="ORF">RJJ65_18495</name>
</gene>
<dbReference type="Proteomes" id="UP001268610">
    <property type="component" value="Unassembled WGS sequence"/>
</dbReference>
<sequence length="77" mass="9042">MRQTPVDAVYHRLYSALQQMRSPVLFRSAWVTFLKSLMTRAKEYARIGTFEFLFLQSLVDQGHILATSKWIDDAFQD</sequence>
<reference evidence="1" key="1">
    <citation type="submission" date="2023-04" db="EMBL/GenBank/DDBJ databases">
        <title>Genomic characterization of faba bean (Vicia faba) microsymbionts in Mexican soils.</title>
        <authorList>
            <person name="Rivera Orduna F.N."/>
            <person name="Guevara-Luna J."/>
            <person name="Yan J."/>
            <person name="Arroyo-Herrera I."/>
            <person name="Li Y."/>
            <person name="Vasquez-Murrieta M.S."/>
            <person name="Wang E.T."/>
        </authorList>
    </citation>
    <scope>NUCLEOTIDE SEQUENCE</scope>
    <source>
        <strain evidence="1">CH26</strain>
    </source>
</reference>
<proteinExistence type="predicted"/>
<dbReference type="AlphaFoldDB" id="A0AAJ2LN42"/>
<evidence type="ECO:0000313" key="1">
    <source>
        <dbReference type="EMBL" id="MDR9774616.1"/>
    </source>
</evidence>
<accession>A0AAJ2LN42</accession>
<organism evidence="1 2">
    <name type="scientific">Rhizobium hidalgonense</name>
    <dbReference type="NCBI Taxonomy" id="1538159"/>
    <lineage>
        <taxon>Bacteria</taxon>
        <taxon>Pseudomonadati</taxon>
        <taxon>Pseudomonadota</taxon>
        <taxon>Alphaproteobacteria</taxon>
        <taxon>Hyphomicrobiales</taxon>
        <taxon>Rhizobiaceae</taxon>
        <taxon>Rhizobium/Agrobacterium group</taxon>
        <taxon>Rhizobium</taxon>
    </lineage>
</organism>